<comment type="subcellular location">
    <subcellularLocation>
        <location evidence="7">Endoplasmic reticulum</location>
    </subcellularLocation>
    <subcellularLocation>
        <location evidence="7">Golgi apparatus</location>
        <location evidence="7">cis-Golgi network</location>
    </subcellularLocation>
    <subcellularLocation>
        <location evidence="1">Golgi apparatus</location>
    </subcellularLocation>
</comment>
<evidence type="ECO:0000256" key="5">
    <source>
        <dbReference type="ARBA" id="ARBA00023034"/>
    </source>
</evidence>
<dbReference type="Gene3D" id="3.30.450.70">
    <property type="match status" value="1"/>
</dbReference>
<dbReference type="InterPro" id="IPR011012">
    <property type="entry name" value="Longin-like_dom_sf"/>
</dbReference>
<dbReference type="GO" id="GO:0005794">
    <property type="term" value="C:Golgi apparatus"/>
    <property type="evidence" value="ECO:0007669"/>
    <property type="project" value="UniProtKB-SubCell"/>
</dbReference>
<protein>
    <recommendedName>
        <fullName evidence="7">Trafficking protein particle complex subunit</fullName>
    </recommendedName>
</protein>
<dbReference type="GO" id="GO:0005783">
    <property type="term" value="C:endoplasmic reticulum"/>
    <property type="evidence" value="ECO:0007669"/>
    <property type="project" value="UniProtKB-SubCell"/>
</dbReference>
<dbReference type="EMBL" id="BSXN01004481">
    <property type="protein sequence ID" value="GME81319.1"/>
    <property type="molecule type" value="Genomic_DNA"/>
</dbReference>
<comment type="similarity">
    <text evidence="6">Belongs to the TRAPP small subunits family. TRAPPC4 subfamily.</text>
</comment>
<evidence type="ECO:0000256" key="6">
    <source>
        <dbReference type="ARBA" id="ARBA00038179"/>
    </source>
</evidence>
<dbReference type="GO" id="GO:0006888">
    <property type="term" value="P:endoplasmic reticulum to Golgi vesicle-mediated transport"/>
    <property type="evidence" value="ECO:0007669"/>
    <property type="project" value="UniProtKB-UniRule"/>
</dbReference>
<evidence type="ECO:0000256" key="2">
    <source>
        <dbReference type="ARBA" id="ARBA00022448"/>
    </source>
</evidence>
<dbReference type="Pfam" id="PF04099">
    <property type="entry name" value="Sybindin"/>
    <property type="match status" value="1"/>
</dbReference>
<dbReference type="PANTHER" id="PTHR23249">
    <property type="entry name" value="TRAFFICKING PROTEIN PARTICLE COMPLEX SUBUNIT"/>
    <property type="match status" value="1"/>
</dbReference>
<evidence type="ECO:0000256" key="3">
    <source>
        <dbReference type="ARBA" id="ARBA00022824"/>
    </source>
</evidence>
<keyword evidence="2 7" id="KW-0813">Transport</keyword>
<keyword evidence="3 7" id="KW-0256">Endoplasmic reticulum</keyword>
<dbReference type="GO" id="GO:0030008">
    <property type="term" value="C:TRAPP complex"/>
    <property type="evidence" value="ECO:0007669"/>
    <property type="project" value="UniProtKB-UniRule"/>
</dbReference>
<dbReference type="AlphaFoldDB" id="A0A9W6T999"/>
<dbReference type="SMART" id="SM01399">
    <property type="entry name" value="Sybindin"/>
    <property type="match status" value="1"/>
</dbReference>
<keyword evidence="5 7" id="KW-0333">Golgi apparatus</keyword>
<evidence type="ECO:0000313" key="8">
    <source>
        <dbReference type="EMBL" id="GME81319.1"/>
    </source>
</evidence>
<evidence type="ECO:0000313" key="9">
    <source>
        <dbReference type="Proteomes" id="UP001165120"/>
    </source>
</evidence>
<sequence>MQIYSVYILNKSGGLIYQRDYKIAPSPLSKLNTNDYLVLAGTLHSVHAISSKLTPDGVNKSPNDSSNSKGLRKIETSMFSIYVHQTTTGTKFIFIVSPNENPSNASASANDEKASQFVFQKAYELYCDYVMKNPFYQLEMPIRCKLFEDKLTSLVIKSSI</sequence>
<dbReference type="Proteomes" id="UP001165120">
    <property type="component" value="Unassembled WGS sequence"/>
</dbReference>
<keyword evidence="9" id="KW-1185">Reference proteome</keyword>
<organism evidence="8 9">
    <name type="scientific">Candida boidinii</name>
    <name type="common">Yeast</name>
    <dbReference type="NCBI Taxonomy" id="5477"/>
    <lineage>
        <taxon>Eukaryota</taxon>
        <taxon>Fungi</taxon>
        <taxon>Dikarya</taxon>
        <taxon>Ascomycota</taxon>
        <taxon>Saccharomycotina</taxon>
        <taxon>Pichiomycetes</taxon>
        <taxon>Pichiales</taxon>
        <taxon>Pichiaceae</taxon>
        <taxon>Ogataea</taxon>
        <taxon>Ogataea/Candida clade</taxon>
    </lineage>
</organism>
<accession>A0A9W6T999</accession>
<evidence type="ECO:0000256" key="4">
    <source>
        <dbReference type="ARBA" id="ARBA00022892"/>
    </source>
</evidence>
<dbReference type="PANTHER" id="PTHR23249:SF15">
    <property type="entry name" value="TRAFFICKING PROTEIN PARTICLE COMPLEX SUBUNIT 4"/>
    <property type="match status" value="1"/>
</dbReference>
<comment type="caution">
    <text evidence="8">The sequence shown here is derived from an EMBL/GenBank/DDBJ whole genome shotgun (WGS) entry which is preliminary data.</text>
</comment>
<evidence type="ECO:0000256" key="1">
    <source>
        <dbReference type="ARBA" id="ARBA00004555"/>
    </source>
</evidence>
<dbReference type="InterPro" id="IPR007233">
    <property type="entry name" value="TRAPPC"/>
</dbReference>
<reference evidence="8" key="1">
    <citation type="submission" date="2023-04" db="EMBL/GenBank/DDBJ databases">
        <title>Candida boidinii NBRC 10035.</title>
        <authorList>
            <person name="Ichikawa N."/>
            <person name="Sato H."/>
            <person name="Tonouchi N."/>
        </authorList>
    </citation>
    <scope>NUCLEOTIDE SEQUENCE</scope>
    <source>
        <strain evidence="8">NBRC 10035</strain>
    </source>
</reference>
<dbReference type="CDD" id="cd14856">
    <property type="entry name" value="TRAPPC4_synbindin"/>
    <property type="match status" value="1"/>
</dbReference>
<evidence type="ECO:0000256" key="7">
    <source>
        <dbReference type="RuleBase" id="RU366065"/>
    </source>
</evidence>
<comment type="subunit">
    <text evidence="7">Part of the multisubunit transport protein particle (TRAPP) complex.</text>
</comment>
<dbReference type="SUPFAM" id="SSF64356">
    <property type="entry name" value="SNARE-like"/>
    <property type="match status" value="1"/>
</dbReference>
<keyword evidence="4 7" id="KW-0931">ER-Golgi transport</keyword>
<gene>
    <name evidence="8" type="ORF">Cboi02_000656300</name>
</gene>
<name>A0A9W6T999_CANBO</name>
<proteinExistence type="inferred from homology"/>